<gene>
    <name evidence="6" type="ORF">CAUJ_LOCUS4417</name>
</gene>
<sequence length="372" mass="41547">MPPGQHPQNTSANVMNTSNAGSRQPYTSSYSYNNSRYSSNNNSNGRFGYSNSQRDSTPHHESVPLSLTNLYIRGLTPATNDDDLRAMCEKFGTISSTKAIMDKSNNSCKGYGFVDFDSPQAAQRAVEQLVADGVQAQMAKQQEQDPTNLYIANLPPNYTEQMLENELAKFGLVVSTRILRHNDATSRGVGFARMDSKDKCEEIIQALNGGRFEAMSESLPPLLIKQADTGRKTNRKRNEMGFDMNIFQNQQLGLGSHEVMRGVTAIPQMYHTTPYFGGYQPHQPVAPYQYDMNPLTAQMGAMQLGNSHQPNEMYVYNNSSSNSQQQPQYYPSYPPYGANSSNAYEQNHGVSNNNMMYQQTVHEDPYRKGAAQ</sequence>
<dbReference type="Gene3D" id="3.30.70.330">
    <property type="match status" value="2"/>
</dbReference>
<name>A0A8S1H1D1_9PELO</name>
<evidence type="ECO:0000313" key="6">
    <source>
        <dbReference type="EMBL" id="CAD6188498.1"/>
    </source>
</evidence>
<keyword evidence="2 3" id="KW-0694">RNA-binding</keyword>
<organism evidence="6 7">
    <name type="scientific">Caenorhabditis auriculariae</name>
    <dbReference type="NCBI Taxonomy" id="2777116"/>
    <lineage>
        <taxon>Eukaryota</taxon>
        <taxon>Metazoa</taxon>
        <taxon>Ecdysozoa</taxon>
        <taxon>Nematoda</taxon>
        <taxon>Chromadorea</taxon>
        <taxon>Rhabditida</taxon>
        <taxon>Rhabditina</taxon>
        <taxon>Rhabditomorpha</taxon>
        <taxon>Rhabditoidea</taxon>
        <taxon>Rhabditidae</taxon>
        <taxon>Peloderinae</taxon>
        <taxon>Caenorhabditis</taxon>
    </lineage>
</organism>
<dbReference type="InterPro" id="IPR035979">
    <property type="entry name" value="RBD_domain_sf"/>
</dbReference>
<keyword evidence="1" id="KW-0677">Repeat</keyword>
<comment type="caution">
    <text evidence="6">The sequence shown here is derived from an EMBL/GenBank/DDBJ whole genome shotgun (WGS) entry which is preliminary data.</text>
</comment>
<dbReference type="AlphaFoldDB" id="A0A8S1H1D1"/>
<reference evidence="6" key="1">
    <citation type="submission" date="2020-10" db="EMBL/GenBank/DDBJ databases">
        <authorList>
            <person name="Kikuchi T."/>
        </authorList>
    </citation>
    <scope>NUCLEOTIDE SEQUENCE</scope>
    <source>
        <strain evidence="6">NKZ352</strain>
    </source>
</reference>
<evidence type="ECO:0000259" key="5">
    <source>
        <dbReference type="PROSITE" id="PS50102"/>
    </source>
</evidence>
<dbReference type="OrthoDB" id="271725at2759"/>
<dbReference type="FunFam" id="3.30.70.330:FF:000012">
    <property type="entry name" value="RNA-binding motif, single-stranded-interacting protein 3 isoform 1"/>
    <property type="match status" value="1"/>
</dbReference>
<dbReference type="SUPFAM" id="SSF54928">
    <property type="entry name" value="RNA-binding domain, RBD"/>
    <property type="match status" value="1"/>
</dbReference>
<evidence type="ECO:0000256" key="2">
    <source>
        <dbReference type="ARBA" id="ARBA00022884"/>
    </source>
</evidence>
<feature type="compositionally biased region" description="Low complexity" evidence="4">
    <location>
        <begin position="28"/>
        <end position="52"/>
    </location>
</feature>
<evidence type="ECO:0000313" key="7">
    <source>
        <dbReference type="Proteomes" id="UP000835052"/>
    </source>
</evidence>
<dbReference type="Proteomes" id="UP000835052">
    <property type="component" value="Unassembled WGS sequence"/>
</dbReference>
<dbReference type="InterPro" id="IPR000504">
    <property type="entry name" value="RRM_dom"/>
</dbReference>
<dbReference type="CDD" id="cd12244">
    <property type="entry name" value="RRM2_MSSP"/>
    <property type="match status" value="1"/>
</dbReference>
<evidence type="ECO:0000256" key="3">
    <source>
        <dbReference type="PROSITE-ProRule" id="PRU00176"/>
    </source>
</evidence>
<accession>A0A8S1H1D1</accession>
<feature type="domain" description="RRM" evidence="5">
    <location>
        <begin position="68"/>
        <end position="141"/>
    </location>
</feature>
<protein>
    <recommendedName>
        <fullName evidence="5">RRM domain-containing protein</fullName>
    </recommendedName>
</protein>
<keyword evidence="7" id="KW-1185">Reference proteome</keyword>
<dbReference type="FunFam" id="3.30.70.330:FF:000482">
    <property type="entry name" value="SUPpressor"/>
    <property type="match status" value="1"/>
</dbReference>
<feature type="compositionally biased region" description="Polar residues" evidence="4">
    <location>
        <begin position="1"/>
        <end position="27"/>
    </location>
</feature>
<evidence type="ECO:0000256" key="1">
    <source>
        <dbReference type="ARBA" id="ARBA00022737"/>
    </source>
</evidence>
<dbReference type="SMART" id="SM00360">
    <property type="entry name" value="RRM"/>
    <property type="match status" value="2"/>
</dbReference>
<proteinExistence type="predicted"/>
<dbReference type="EMBL" id="CAJGYM010000008">
    <property type="protein sequence ID" value="CAD6188498.1"/>
    <property type="molecule type" value="Genomic_DNA"/>
</dbReference>
<dbReference type="InterPro" id="IPR012677">
    <property type="entry name" value="Nucleotide-bd_a/b_plait_sf"/>
</dbReference>
<dbReference type="GO" id="GO:0003723">
    <property type="term" value="F:RNA binding"/>
    <property type="evidence" value="ECO:0007669"/>
    <property type="project" value="UniProtKB-UniRule"/>
</dbReference>
<dbReference type="PANTHER" id="PTHR24012">
    <property type="entry name" value="RNA BINDING PROTEIN"/>
    <property type="match status" value="1"/>
</dbReference>
<feature type="domain" description="RRM" evidence="5">
    <location>
        <begin position="147"/>
        <end position="229"/>
    </location>
</feature>
<feature type="region of interest" description="Disordered" evidence="4">
    <location>
        <begin position="1"/>
        <end position="62"/>
    </location>
</feature>
<evidence type="ECO:0000256" key="4">
    <source>
        <dbReference type="SAM" id="MobiDB-lite"/>
    </source>
</evidence>
<dbReference type="PROSITE" id="PS50102">
    <property type="entry name" value="RRM"/>
    <property type="match status" value="2"/>
</dbReference>
<dbReference type="Pfam" id="PF00076">
    <property type="entry name" value="RRM_1"/>
    <property type="match status" value="2"/>
</dbReference>